<evidence type="ECO:0000256" key="9">
    <source>
        <dbReference type="ARBA" id="ARBA00023201"/>
    </source>
</evidence>
<keyword evidence="7" id="KW-0406">Ion transport</keyword>
<dbReference type="GO" id="GO:0016020">
    <property type="term" value="C:membrane"/>
    <property type="evidence" value="ECO:0007669"/>
    <property type="project" value="UniProtKB-SubCell"/>
</dbReference>
<evidence type="ECO:0000256" key="5">
    <source>
        <dbReference type="ARBA" id="ARBA00022989"/>
    </source>
</evidence>
<comment type="subcellular location">
    <subcellularLocation>
        <location evidence="1">Membrane</location>
        <topology evidence="1">Multi-pass membrane protein</topology>
    </subcellularLocation>
</comment>
<sequence length="389" mass="41658">MGLDFKDLLLLLGISQLAAIATVRSGISALGVYLLVGMLLGPHGLGLVNGYVEGSLVSLAMLFLVFYAGLNVDFKSLKNHVLEAALATSLGVALTMAFTYASSRYLGLDVVPSLVVGVSLSNTATEVAVLLMDRLGSYGGLKDVIVSASFMDDLIIVFVTSLTEVLVVNDVLTPAFNVVKQALVLGLPLLTAYVAVRLSEGYVRIFSWEEFVITLSSAFFLLSYLSMALGVNEVLGAYVAGLVFSMFKLLRDPTLRYVTRFNEFMEDAATVLKFFVVPIFFVSVGLHVDFTSVDLKFFAVLLTSAFLGKFLGSLAYVAVEGGLRSLREGVLMGLAMNVRGSLEPALAITAFNVGLIDSRVLTAVLLISMTSSLVIPFALSLLSRFFRGG</sequence>
<feature type="domain" description="Cation/H+ exchanger transmembrane" evidence="11">
    <location>
        <begin position="22"/>
        <end position="381"/>
    </location>
</feature>
<gene>
    <name evidence="13" type="ORF">B7O98_07915</name>
    <name evidence="12" type="ORF">B7O98_09370</name>
</gene>
<reference evidence="13 14" key="2">
    <citation type="journal article" date="2018" name="Syst. Appl. Microbiol.">
        <title>A new symbiotic nanoarchaeote (Candidatus Nanoclepta minutus) and its host (Zestosphaera tikiterensis gen. nov., sp. nov.) from a New Zealand hot spring.</title>
        <authorList>
            <person name="St John E."/>
            <person name="Liu Y."/>
            <person name="Podar M."/>
            <person name="Stott M.B."/>
            <person name="Meneghin J."/>
            <person name="Chen Z."/>
            <person name="Lagutin K."/>
            <person name="Mitchell K."/>
            <person name="Reysenbach A.L."/>
        </authorList>
    </citation>
    <scope>NUCLEOTIDE SEQUENCE [LARGE SCALE GENOMIC DNA]</scope>
    <source>
        <strain evidence="13">NZ3</strain>
    </source>
</reference>
<keyword evidence="4 10" id="KW-0812">Transmembrane</keyword>
<evidence type="ECO:0000313" key="14">
    <source>
        <dbReference type="Proteomes" id="UP000244093"/>
    </source>
</evidence>
<evidence type="ECO:0000256" key="7">
    <source>
        <dbReference type="ARBA" id="ARBA00023065"/>
    </source>
</evidence>
<dbReference type="AlphaFoldDB" id="A0A2R7Y6S2"/>
<keyword evidence="9" id="KW-0739">Sodium transport</keyword>
<dbReference type="InterPro" id="IPR038770">
    <property type="entry name" value="Na+/solute_symporter_sf"/>
</dbReference>
<evidence type="ECO:0000256" key="2">
    <source>
        <dbReference type="ARBA" id="ARBA00022448"/>
    </source>
</evidence>
<evidence type="ECO:0000256" key="6">
    <source>
        <dbReference type="ARBA" id="ARBA00023053"/>
    </source>
</evidence>
<evidence type="ECO:0000256" key="8">
    <source>
        <dbReference type="ARBA" id="ARBA00023136"/>
    </source>
</evidence>
<dbReference type="Pfam" id="PF00999">
    <property type="entry name" value="Na_H_Exchanger"/>
    <property type="match status" value="1"/>
</dbReference>
<dbReference type="GO" id="GO:0006814">
    <property type="term" value="P:sodium ion transport"/>
    <property type="evidence" value="ECO:0007669"/>
    <property type="project" value="UniProtKB-KW"/>
</dbReference>
<keyword evidence="5 10" id="KW-1133">Transmembrane helix</keyword>
<evidence type="ECO:0000259" key="11">
    <source>
        <dbReference type="Pfam" id="PF00999"/>
    </source>
</evidence>
<comment type="caution">
    <text evidence="13">The sequence shown here is derived from an EMBL/GenBank/DDBJ whole genome shotgun (WGS) entry which is preliminary data.</text>
</comment>
<evidence type="ECO:0000313" key="13">
    <source>
        <dbReference type="EMBL" id="PUA32562.1"/>
    </source>
</evidence>
<name>A0A2R7Y6S2_9CREN</name>
<feature type="transmembrane region" description="Helical" evidence="10">
    <location>
        <begin position="182"/>
        <end position="199"/>
    </location>
</feature>
<dbReference type="GO" id="GO:0015297">
    <property type="term" value="F:antiporter activity"/>
    <property type="evidence" value="ECO:0007669"/>
    <property type="project" value="UniProtKB-KW"/>
</dbReference>
<evidence type="ECO:0000256" key="4">
    <source>
        <dbReference type="ARBA" id="ARBA00022692"/>
    </source>
</evidence>
<evidence type="ECO:0000256" key="3">
    <source>
        <dbReference type="ARBA" id="ARBA00022449"/>
    </source>
</evidence>
<proteinExistence type="predicted"/>
<keyword evidence="6" id="KW-0915">Sodium</keyword>
<keyword evidence="8 10" id="KW-0472">Membrane</keyword>
<feature type="transmembrane region" description="Helical" evidence="10">
    <location>
        <begin position="271"/>
        <end position="291"/>
    </location>
</feature>
<dbReference type="GO" id="GO:1902600">
    <property type="term" value="P:proton transmembrane transport"/>
    <property type="evidence" value="ECO:0007669"/>
    <property type="project" value="InterPro"/>
</dbReference>
<feature type="transmembrane region" description="Helical" evidence="10">
    <location>
        <begin position="113"/>
        <end position="132"/>
    </location>
</feature>
<organism evidence="13 14">
    <name type="scientific">Zestosphaera tikiterensis</name>
    <dbReference type="NCBI Taxonomy" id="1973259"/>
    <lineage>
        <taxon>Archaea</taxon>
        <taxon>Thermoproteota</taxon>
        <taxon>Thermoprotei</taxon>
        <taxon>Desulfurococcales</taxon>
        <taxon>Desulfurococcaceae</taxon>
        <taxon>Zestosphaera</taxon>
    </lineage>
</organism>
<feature type="transmembrane region" description="Helical" evidence="10">
    <location>
        <begin position="360"/>
        <end position="382"/>
    </location>
</feature>
<accession>A0A2R7Y6S2</accession>
<dbReference type="Gene3D" id="1.20.1530.20">
    <property type="match status" value="1"/>
</dbReference>
<dbReference type="InterPro" id="IPR006153">
    <property type="entry name" value="Cation/H_exchanger_TM"/>
</dbReference>
<feature type="transmembrane region" description="Helical" evidence="10">
    <location>
        <begin position="235"/>
        <end position="250"/>
    </location>
</feature>
<feature type="transmembrane region" description="Helical" evidence="10">
    <location>
        <begin position="49"/>
        <end position="69"/>
    </location>
</feature>
<keyword evidence="2" id="KW-0813">Transport</keyword>
<feature type="transmembrane region" description="Helical" evidence="10">
    <location>
        <begin position="81"/>
        <end position="101"/>
    </location>
</feature>
<dbReference type="EMBL" id="NBVN01000011">
    <property type="protein sequence ID" value="PUA31430.1"/>
    <property type="molecule type" value="Genomic_DNA"/>
</dbReference>
<reference evidence="13" key="1">
    <citation type="submission" date="2017-04" db="EMBL/GenBank/DDBJ databases">
        <authorList>
            <person name="Afonso C.L."/>
            <person name="Miller P.J."/>
            <person name="Scott M.A."/>
            <person name="Spackman E."/>
            <person name="Goraichik I."/>
            <person name="Dimitrov K.M."/>
            <person name="Suarez D.L."/>
            <person name="Swayne D.E."/>
        </authorList>
    </citation>
    <scope>NUCLEOTIDE SEQUENCE</scope>
    <source>
        <strain evidence="13">NZ3</strain>
    </source>
</reference>
<keyword evidence="3" id="KW-0050">Antiport</keyword>
<evidence type="ECO:0000313" key="12">
    <source>
        <dbReference type="EMBL" id="PUA31430.1"/>
    </source>
</evidence>
<protein>
    <recommendedName>
        <fullName evidence="11">Cation/H+ exchanger transmembrane domain-containing protein</fullName>
    </recommendedName>
</protein>
<dbReference type="PANTHER" id="PTHR43562:SF3">
    <property type="entry name" value="SODIUM ION_PROTON EXCHANGER (EUROFUNG)"/>
    <property type="match status" value="1"/>
</dbReference>
<dbReference type="Proteomes" id="UP000244093">
    <property type="component" value="Unassembled WGS sequence"/>
</dbReference>
<evidence type="ECO:0000256" key="10">
    <source>
        <dbReference type="SAM" id="Phobius"/>
    </source>
</evidence>
<feature type="transmembrane region" description="Helical" evidence="10">
    <location>
        <begin position="297"/>
        <end position="319"/>
    </location>
</feature>
<dbReference type="EMBL" id="NBVN01000004">
    <property type="protein sequence ID" value="PUA32562.1"/>
    <property type="molecule type" value="Genomic_DNA"/>
</dbReference>
<evidence type="ECO:0000256" key="1">
    <source>
        <dbReference type="ARBA" id="ARBA00004141"/>
    </source>
</evidence>
<dbReference type="PANTHER" id="PTHR43562">
    <property type="entry name" value="NAPA-TYPE SODIUM/HYDROGEN ANTIPORTER"/>
    <property type="match status" value="1"/>
</dbReference>